<evidence type="ECO:0000256" key="6">
    <source>
        <dbReference type="ARBA" id="ARBA00022692"/>
    </source>
</evidence>
<dbReference type="Pfam" id="PF03544">
    <property type="entry name" value="TonB_C"/>
    <property type="match status" value="1"/>
</dbReference>
<dbReference type="RefSeq" id="WP_133879625.1">
    <property type="nucleotide sequence ID" value="NZ_MWIN01000022.1"/>
</dbReference>
<dbReference type="Gene3D" id="3.30.1150.10">
    <property type="match status" value="1"/>
</dbReference>
<keyword evidence="13" id="KW-1185">Reference proteome</keyword>
<dbReference type="PROSITE" id="PS52015">
    <property type="entry name" value="TONB_CTD"/>
    <property type="match status" value="1"/>
</dbReference>
<evidence type="ECO:0000256" key="10">
    <source>
        <dbReference type="SAM" id="MobiDB-lite"/>
    </source>
</evidence>
<evidence type="ECO:0000256" key="5">
    <source>
        <dbReference type="ARBA" id="ARBA00022519"/>
    </source>
</evidence>
<feature type="compositionally biased region" description="Pro residues" evidence="10">
    <location>
        <begin position="39"/>
        <end position="55"/>
    </location>
</feature>
<dbReference type="PANTHER" id="PTHR33446">
    <property type="entry name" value="PROTEIN TONB-RELATED"/>
    <property type="match status" value="1"/>
</dbReference>
<dbReference type="GO" id="GO:0055085">
    <property type="term" value="P:transmembrane transport"/>
    <property type="evidence" value="ECO:0007669"/>
    <property type="project" value="InterPro"/>
</dbReference>
<evidence type="ECO:0000259" key="11">
    <source>
        <dbReference type="PROSITE" id="PS52015"/>
    </source>
</evidence>
<dbReference type="PANTHER" id="PTHR33446:SF2">
    <property type="entry name" value="PROTEIN TONB"/>
    <property type="match status" value="1"/>
</dbReference>
<reference evidence="12 13" key="1">
    <citation type="submission" date="2019-03" db="EMBL/GenBank/DDBJ databases">
        <title>Genomic Encyclopedia of Type Strains, Phase IV (KMG-IV): sequencing the most valuable type-strain genomes for metagenomic binning, comparative biology and taxonomic classification.</title>
        <authorList>
            <person name="Goeker M."/>
        </authorList>
    </citation>
    <scope>NUCLEOTIDE SEQUENCE [LARGE SCALE GENOMIC DNA]</scope>
    <source>
        <strain evidence="12 13">DSM 26377</strain>
    </source>
</reference>
<comment type="similarity">
    <text evidence="2">Belongs to the TonB family.</text>
</comment>
<evidence type="ECO:0000313" key="12">
    <source>
        <dbReference type="EMBL" id="TDU30994.1"/>
    </source>
</evidence>
<keyword evidence="7" id="KW-0653">Protein transport</keyword>
<dbReference type="Proteomes" id="UP000295341">
    <property type="component" value="Unassembled WGS sequence"/>
</dbReference>
<evidence type="ECO:0000256" key="3">
    <source>
        <dbReference type="ARBA" id="ARBA00022448"/>
    </source>
</evidence>
<gene>
    <name evidence="12" type="ORF">DFR24_0352</name>
</gene>
<sequence length="198" mass="21026">MALIVALHVGVLFGLMQIESVREAVVEVAPIMVGLITLPPPETPKPKIEPPPPKPEPVKPKPKPQMIVAETATPSEMGAPMPEPVIPEPPPPPPPAPPAPPAPITPPNFVAAYLDNPPPVYPSASKRLGETGTVLLRVLVDEHGQSKSIEVQSSSGYSRLDRAALDAVRKWKFVPAKQGDRAISAAVLVPLTFELKTS</sequence>
<feature type="region of interest" description="Disordered" evidence="10">
    <location>
        <begin position="39"/>
        <end position="105"/>
    </location>
</feature>
<comment type="caution">
    <text evidence="12">The sequence shown here is derived from an EMBL/GenBank/DDBJ whole genome shotgun (WGS) entry which is preliminary data.</text>
</comment>
<evidence type="ECO:0000256" key="2">
    <source>
        <dbReference type="ARBA" id="ARBA00006555"/>
    </source>
</evidence>
<evidence type="ECO:0000313" key="13">
    <source>
        <dbReference type="Proteomes" id="UP000295341"/>
    </source>
</evidence>
<dbReference type="NCBIfam" id="TIGR01352">
    <property type="entry name" value="tonB_Cterm"/>
    <property type="match status" value="1"/>
</dbReference>
<dbReference type="GO" id="GO:0031992">
    <property type="term" value="F:energy transducer activity"/>
    <property type="evidence" value="ECO:0007669"/>
    <property type="project" value="TreeGrafter"/>
</dbReference>
<evidence type="ECO:0000256" key="9">
    <source>
        <dbReference type="ARBA" id="ARBA00023136"/>
    </source>
</evidence>
<keyword evidence="9" id="KW-0472">Membrane</keyword>
<accession>A0A4V3UR94</accession>
<dbReference type="SUPFAM" id="SSF74653">
    <property type="entry name" value="TolA/TonB C-terminal domain"/>
    <property type="match status" value="1"/>
</dbReference>
<keyword evidence="8" id="KW-1133">Transmembrane helix</keyword>
<dbReference type="EMBL" id="SOBT01000008">
    <property type="protein sequence ID" value="TDU30994.1"/>
    <property type="molecule type" value="Genomic_DNA"/>
</dbReference>
<dbReference type="InterPro" id="IPR037682">
    <property type="entry name" value="TonB_C"/>
</dbReference>
<comment type="subcellular location">
    <subcellularLocation>
        <location evidence="1">Cell inner membrane</location>
        <topology evidence="1">Single-pass membrane protein</topology>
        <orientation evidence="1">Periplasmic side</orientation>
    </subcellularLocation>
</comment>
<evidence type="ECO:0000256" key="8">
    <source>
        <dbReference type="ARBA" id="ARBA00022989"/>
    </source>
</evidence>
<protein>
    <submittedName>
        <fullName evidence="12">Outer membrane transport energization protein TonB</fullName>
    </submittedName>
</protein>
<dbReference type="InterPro" id="IPR051045">
    <property type="entry name" value="TonB-dependent_transducer"/>
</dbReference>
<evidence type="ECO:0000256" key="4">
    <source>
        <dbReference type="ARBA" id="ARBA00022475"/>
    </source>
</evidence>
<dbReference type="AlphaFoldDB" id="A0A4V3UR94"/>
<name>A0A4V3UR94_9GAMM</name>
<keyword evidence="3" id="KW-0813">Transport</keyword>
<feature type="compositionally biased region" description="Pro residues" evidence="10">
    <location>
        <begin position="81"/>
        <end position="105"/>
    </location>
</feature>
<organism evidence="12 13">
    <name type="scientific">Panacagrimonas perspica</name>
    <dbReference type="NCBI Taxonomy" id="381431"/>
    <lineage>
        <taxon>Bacteria</taxon>
        <taxon>Pseudomonadati</taxon>
        <taxon>Pseudomonadota</taxon>
        <taxon>Gammaproteobacteria</taxon>
        <taxon>Nevskiales</taxon>
        <taxon>Nevskiaceae</taxon>
        <taxon>Panacagrimonas</taxon>
    </lineage>
</organism>
<proteinExistence type="inferred from homology"/>
<evidence type="ECO:0000256" key="7">
    <source>
        <dbReference type="ARBA" id="ARBA00022927"/>
    </source>
</evidence>
<dbReference type="GO" id="GO:0098797">
    <property type="term" value="C:plasma membrane protein complex"/>
    <property type="evidence" value="ECO:0007669"/>
    <property type="project" value="TreeGrafter"/>
</dbReference>
<keyword evidence="5" id="KW-0997">Cell inner membrane</keyword>
<keyword evidence="4" id="KW-1003">Cell membrane</keyword>
<evidence type="ECO:0000256" key="1">
    <source>
        <dbReference type="ARBA" id="ARBA00004383"/>
    </source>
</evidence>
<dbReference type="GO" id="GO:0015031">
    <property type="term" value="P:protein transport"/>
    <property type="evidence" value="ECO:0007669"/>
    <property type="project" value="UniProtKB-KW"/>
</dbReference>
<feature type="domain" description="TonB C-terminal" evidence="11">
    <location>
        <begin position="106"/>
        <end position="198"/>
    </location>
</feature>
<keyword evidence="6" id="KW-0812">Transmembrane</keyword>
<dbReference type="InterPro" id="IPR006260">
    <property type="entry name" value="TonB/TolA_C"/>
</dbReference>
<dbReference type="OrthoDB" id="9792439at2"/>